<protein>
    <recommendedName>
        <fullName evidence="4">LPXTG-motif cell wall-anchored protein</fullName>
    </recommendedName>
</protein>
<name>A0A4V3F947_9FLAO</name>
<organism evidence="2 3">
    <name type="scientific">Gelidibacter sediminis</name>
    <dbReference type="NCBI Taxonomy" id="1608710"/>
    <lineage>
        <taxon>Bacteria</taxon>
        <taxon>Pseudomonadati</taxon>
        <taxon>Bacteroidota</taxon>
        <taxon>Flavobacteriia</taxon>
        <taxon>Flavobacteriales</taxon>
        <taxon>Flavobacteriaceae</taxon>
        <taxon>Gelidibacter</taxon>
    </lineage>
</organism>
<keyword evidence="1" id="KW-0472">Membrane</keyword>
<feature type="transmembrane region" description="Helical" evidence="1">
    <location>
        <begin position="32"/>
        <end position="48"/>
    </location>
</feature>
<sequence>MLQKIIQYVYLFIAVFFIYETVRLWNVEREKAYLLLFFAVLAVGMYFFKKRFIKKMDNKH</sequence>
<comment type="caution">
    <text evidence="2">The sequence shown here is derived from an EMBL/GenBank/DDBJ whole genome shotgun (WGS) entry which is preliminary data.</text>
</comment>
<gene>
    <name evidence="2" type="ORF">BXY82_0349</name>
</gene>
<evidence type="ECO:0000313" key="2">
    <source>
        <dbReference type="EMBL" id="TDU42946.1"/>
    </source>
</evidence>
<evidence type="ECO:0000256" key="1">
    <source>
        <dbReference type="SAM" id="Phobius"/>
    </source>
</evidence>
<dbReference type="OrthoDB" id="1151040at2"/>
<dbReference type="EMBL" id="SOBW01000007">
    <property type="protein sequence ID" value="TDU42946.1"/>
    <property type="molecule type" value="Genomic_DNA"/>
</dbReference>
<keyword evidence="3" id="KW-1185">Reference proteome</keyword>
<evidence type="ECO:0008006" key="4">
    <source>
        <dbReference type="Google" id="ProtNLM"/>
    </source>
</evidence>
<reference evidence="2 3" key="1">
    <citation type="submission" date="2019-03" db="EMBL/GenBank/DDBJ databases">
        <title>Genomic Encyclopedia of Archaeal and Bacterial Type Strains, Phase II (KMG-II): from individual species to whole genera.</title>
        <authorList>
            <person name="Goeker M."/>
        </authorList>
    </citation>
    <scope>NUCLEOTIDE SEQUENCE [LARGE SCALE GENOMIC DNA]</scope>
    <source>
        <strain evidence="2 3">DSM 28135</strain>
    </source>
</reference>
<keyword evidence="1" id="KW-1133">Transmembrane helix</keyword>
<proteinExistence type="predicted"/>
<feature type="transmembrane region" description="Helical" evidence="1">
    <location>
        <begin position="7"/>
        <end position="26"/>
    </location>
</feature>
<keyword evidence="1" id="KW-0812">Transmembrane</keyword>
<dbReference type="Proteomes" id="UP000294689">
    <property type="component" value="Unassembled WGS sequence"/>
</dbReference>
<dbReference type="AlphaFoldDB" id="A0A4V3F947"/>
<evidence type="ECO:0000313" key="3">
    <source>
        <dbReference type="Proteomes" id="UP000294689"/>
    </source>
</evidence>
<accession>A0A4V3F947</accession>